<comment type="caution">
    <text evidence="11">The sequence shown here is derived from an EMBL/GenBank/DDBJ whole genome shotgun (WGS) entry which is preliminary data.</text>
</comment>
<evidence type="ECO:0000256" key="1">
    <source>
        <dbReference type="ARBA" id="ARBA00004123"/>
    </source>
</evidence>
<feature type="domain" description="AEBP2-like C-terminal SH3" evidence="10">
    <location>
        <begin position="1"/>
        <end position="101"/>
    </location>
</feature>
<keyword evidence="6" id="KW-0862">Zinc</keyword>
<protein>
    <submittedName>
        <fullName evidence="11">Putative zinc finger protein jing</fullName>
    </submittedName>
</protein>
<evidence type="ECO:0000256" key="2">
    <source>
        <dbReference type="ARBA" id="ARBA00022491"/>
    </source>
</evidence>
<keyword evidence="5" id="KW-0863">Zinc-finger</keyword>
<dbReference type="PANTHER" id="PTHR46541">
    <property type="entry name" value="ZINC FINGER PROTEIN AEBP2"/>
    <property type="match status" value="1"/>
</dbReference>
<dbReference type="InterPro" id="IPR059034">
    <property type="entry name" value="SH3_AEBP2_C"/>
</dbReference>
<dbReference type="PANTHER" id="PTHR46541:SF1">
    <property type="entry name" value="ZINC FINGER PROTEIN AEBP2"/>
    <property type="match status" value="1"/>
</dbReference>
<dbReference type="GO" id="GO:0006357">
    <property type="term" value="P:regulation of transcription by RNA polymerase II"/>
    <property type="evidence" value="ECO:0007669"/>
    <property type="project" value="TreeGrafter"/>
</dbReference>
<dbReference type="Proteomes" id="UP000283509">
    <property type="component" value="Unassembled WGS sequence"/>
</dbReference>
<keyword evidence="7" id="KW-0805">Transcription regulation</keyword>
<dbReference type="OrthoDB" id="6350184at2759"/>
<keyword evidence="8" id="KW-0804">Transcription</keyword>
<dbReference type="AlphaFoldDB" id="A0A3R7QBX5"/>
<comment type="subcellular location">
    <subcellularLocation>
        <location evidence="1">Nucleus</location>
    </subcellularLocation>
</comment>
<evidence type="ECO:0000313" key="11">
    <source>
        <dbReference type="EMBL" id="ROT74059.1"/>
    </source>
</evidence>
<dbReference type="GO" id="GO:0035098">
    <property type="term" value="C:ESC/E(Z) complex"/>
    <property type="evidence" value="ECO:0007669"/>
    <property type="project" value="TreeGrafter"/>
</dbReference>
<sequence>MFDVFDVGVMECLQWRLMCVAQKQNGGVAHSPGHSFIVKPQVLARRTCTKGINEALVRWYPPGVLPDEWVAVDKLEAARTVPLEQMSPEAKQVVSRLCYPSLAPPIKHRRKRPACPKSLPLELSKAV</sequence>
<keyword evidence="12" id="KW-1185">Reference proteome</keyword>
<keyword evidence="4" id="KW-0677">Repeat</keyword>
<name>A0A3R7QBX5_PENVA</name>
<reference evidence="11 12" key="2">
    <citation type="submission" date="2019-01" db="EMBL/GenBank/DDBJ databases">
        <title>The decoding of complex shrimp genome reveals the adaptation for benthos swimmer, frequently molting mechanism and breeding impact on genome.</title>
        <authorList>
            <person name="Sun Y."/>
            <person name="Gao Y."/>
            <person name="Yu Y."/>
        </authorList>
    </citation>
    <scope>NUCLEOTIDE SEQUENCE [LARGE SCALE GENOMIC DNA]</scope>
    <source>
        <tissue evidence="11">Muscle</tissue>
    </source>
</reference>
<evidence type="ECO:0000256" key="7">
    <source>
        <dbReference type="ARBA" id="ARBA00023015"/>
    </source>
</evidence>
<evidence type="ECO:0000256" key="9">
    <source>
        <dbReference type="ARBA" id="ARBA00023242"/>
    </source>
</evidence>
<dbReference type="InterPro" id="IPR052130">
    <property type="entry name" value="AEBP2/jing_C2H2-ZnF"/>
</dbReference>
<reference evidence="11 12" key="1">
    <citation type="submission" date="2018-04" db="EMBL/GenBank/DDBJ databases">
        <authorList>
            <person name="Zhang X."/>
            <person name="Yuan J."/>
            <person name="Li F."/>
            <person name="Xiang J."/>
        </authorList>
    </citation>
    <scope>NUCLEOTIDE SEQUENCE [LARGE SCALE GENOMIC DNA]</scope>
    <source>
        <tissue evidence="11">Muscle</tissue>
    </source>
</reference>
<accession>A0A3R7QBX5</accession>
<dbReference type="STRING" id="6689.A0A3R7QBX5"/>
<keyword evidence="9" id="KW-0539">Nucleus</keyword>
<keyword evidence="3" id="KW-0479">Metal-binding</keyword>
<organism evidence="11 12">
    <name type="scientific">Penaeus vannamei</name>
    <name type="common">Whiteleg shrimp</name>
    <name type="synonym">Litopenaeus vannamei</name>
    <dbReference type="NCBI Taxonomy" id="6689"/>
    <lineage>
        <taxon>Eukaryota</taxon>
        <taxon>Metazoa</taxon>
        <taxon>Ecdysozoa</taxon>
        <taxon>Arthropoda</taxon>
        <taxon>Crustacea</taxon>
        <taxon>Multicrustacea</taxon>
        <taxon>Malacostraca</taxon>
        <taxon>Eumalacostraca</taxon>
        <taxon>Eucarida</taxon>
        <taxon>Decapoda</taxon>
        <taxon>Dendrobranchiata</taxon>
        <taxon>Penaeoidea</taxon>
        <taxon>Penaeidae</taxon>
        <taxon>Penaeus</taxon>
    </lineage>
</organism>
<evidence type="ECO:0000256" key="3">
    <source>
        <dbReference type="ARBA" id="ARBA00022723"/>
    </source>
</evidence>
<evidence type="ECO:0000313" key="12">
    <source>
        <dbReference type="Proteomes" id="UP000283509"/>
    </source>
</evidence>
<dbReference type="GO" id="GO:0008270">
    <property type="term" value="F:zinc ion binding"/>
    <property type="evidence" value="ECO:0007669"/>
    <property type="project" value="UniProtKB-KW"/>
</dbReference>
<dbReference type="EMBL" id="QCYY01001946">
    <property type="protein sequence ID" value="ROT74059.1"/>
    <property type="molecule type" value="Genomic_DNA"/>
</dbReference>
<dbReference type="Pfam" id="PF26014">
    <property type="entry name" value="SH3_AEBP2_C"/>
    <property type="match status" value="1"/>
</dbReference>
<keyword evidence="2" id="KW-0678">Repressor</keyword>
<evidence type="ECO:0000256" key="5">
    <source>
        <dbReference type="ARBA" id="ARBA00022771"/>
    </source>
</evidence>
<evidence type="ECO:0000256" key="6">
    <source>
        <dbReference type="ARBA" id="ARBA00022833"/>
    </source>
</evidence>
<evidence type="ECO:0000259" key="10">
    <source>
        <dbReference type="Pfam" id="PF26014"/>
    </source>
</evidence>
<proteinExistence type="predicted"/>
<gene>
    <name evidence="11" type="ORF">C7M84_007453</name>
</gene>
<evidence type="ECO:0000256" key="8">
    <source>
        <dbReference type="ARBA" id="ARBA00023163"/>
    </source>
</evidence>
<evidence type="ECO:0000256" key="4">
    <source>
        <dbReference type="ARBA" id="ARBA00022737"/>
    </source>
</evidence>